<dbReference type="InterPro" id="IPR018483">
    <property type="entry name" value="Carb_kinase_FGGY_CS"/>
</dbReference>
<accession>A0ABQ6FNX5</accession>
<feature type="domain" description="Carbohydrate kinase FGGY N-terminal" evidence="8">
    <location>
        <begin position="8"/>
        <end position="252"/>
    </location>
</feature>
<comment type="caution">
    <text evidence="10">The sequence shown here is derived from an EMBL/GenBank/DDBJ whole genome shotgun (WGS) entry which is preliminary data.</text>
</comment>
<keyword evidence="4 7" id="KW-0418">Kinase</keyword>
<evidence type="ECO:0000313" key="11">
    <source>
        <dbReference type="Proteomes" id="UP001344906"/>
    </source>
</evidence>
<evidence type="ECO:0000256" key="2">
    <source>
        <dbReference type="ARBA" id="ARBA00022679"/>
    </source>
</evidence>
<evidence type="ECO:0000259" key="8">
    <source>
        <dbReference type="Pfam" id="PF00370"/>
    </source>
</evidence>
<dbReference type="GO" id="GO:0016301">
    <property type="term" value="F:kinase activity"/>
    <property type="evidence" value="ECO:0007669"/>
    <property type="project" value="UniProtKB-KW"/>
</dbReference>
<evidence type="ECO:0000256" key="7">
    <source>
        <dbReference type="RuleBase" id="RU003733"/>
    </source>
</evidence>
<evidence type="ECO:0000256" key="5">
    <source>
        <dbReference type="ARBA" id="ARBA00022840"/>
    </source>
</evidence>
<dbReference type="SUPFAM" id="SSF53067">
    <property type="entry name" value="Actin-like ATPase domain"/>
    <property type="match status" value="2"/>
</dbReference>
<dbReference type="Proteomes" id="UP001344906">
    <property type="component" value="Unassembled WGS sequence"/>
</dbReference>
<keyword evidence="2 7" id="KW-0808">Transferase</keyword>
<keyword evidence="11" id="KW-1185">Reference proteome</keyword>
<dbReference type="PANTHER" id="PTHR10196:SF69">
    <property type="entry name" value="GLYCEROL KINASE"/>
    <property type="match status" value="1"/>
</dbReference>
<evidence type="ECO:0000259" key="9">
    <source>
        <dbReference type="Pfam" id="PF02782"/>
    </source>
</evidence>
<organism evidence="10 11">
    <name type="scientific">Dictyobacter halimunensis</name>
    <dbReference type="NCBI Taxonomy" id="3026934"/>
    <lineage>
        <taxon>Bacteria</taxon>
        <taxon>Bacillati</taxon>
        <taxon>Chloroflexota</taxon>
        <taxon>Ktedonobacteria</taxon>
        <taxon>Ktedonobacterales</taxon>
        <taxon>Dictyobacteraceae</taxon>
        <taxon>Dictyobacter</taxon>
    </lineage>
</organism>
<evidence type="ECO:0000256" key="1">
    <source>
        <dbReference type="ARBA" id="ARBA00009156"/>
    </source>
</evidence>
<dbReference type="PANTHER" id="PTHR10196">
    <property type="entry name" value="SUGAR KINASE"/>
    <property type="match status" value="1"/>
</dbReference>
<evidence type="ECO:0000313" key="10">
    <source>
        <dbReference type="EMBL" id="GLV54122.1"/>
    </source>
</evidence>
<sequence length="495" mass="53466">MMRENGTILAIDQGTTNTKVLLIDGQGRVVAQSSRPVAQWYPQPSWVEQDADHLWQSVCQAIDACLASVDAPRPEAIAITNQRESVVMWDRKSGRPLAPVIGWQCRRTADFCTHLREQGLASFIAERTGLTLDPLFSASKMRWLLDHLENGQQRAASGEICLGTVDSWLLWNLTGGRVHACDFTNAARTQVFDIRTLEWSDDLLSVFGIPRAALPDAHPSKARFGSSVALGHLPAGVPIMSMIGDSHAALFGQAGFVPGSVKATYGTGSSLMTPTREMVVSKCGLSTTIAWALDREHVTYALEGNISVTGAAVQWLGEFLGTKEPTVEIARLADQVESAEGLYLVPAFVGLGAPHWNDAARGLICGMTHGSTAAHLARAALEAIAYQIRDVFDIMETEAQTELKVLLADGGASQNPTLMQFQADIIGHPVLQNTSADVSALGAAYLAGLTTGYWQTLDEITQLSRQQNIFEPHMSASCREALYAGWQTAIARALL</sequence>
<dbReference type="InterPro" id="IPR018485">
    <property type="entry name" value="FGGY_C"/>
</dbReference>
<dbReference type="Gene3D" id="3.30.420.40">
    <property type="match status" value="2"/>
</dbReference>
<dbReference type="Pfam" id="PF00370">
    <property type="entry name" value="FGGY_N"/>
    <property type="match status" value="1"/>
</dbReference>
<dbReference type="CDD" id="cd07769">
    <property type="entry name" value="ASKHA_NBD_FGGY_GK"/>
    <property type="match status" value="1"/>
</dbReference>
<dbReference type="Pfam" id="PF02782">
    <property type="entry name" value="FGGY_C"/>
    <property type="match status" value="1"/>
</dbReference>
<evidence type="ECO:0000256" key="4">
    <source>
        <dbReference type="ARBA" id="ARBA00022777"/>
    </source>
</evidence>
<dbReference type="EMBL" id="BSRI01000001">
    <property type="protein sequence ID" value="GLV54122.1"/>
    <property type="molecule type" value="Genomic_DNA"/>
</dbReference>
<reference evidence="10 11" key="1">
    <citation type="submission" date="2023-02" db="EMBL/GenBank/DDBJ databases">
        <title>Dictyobacter halimunensis sp. nov., a new member of the class Ktedonobacteria from forest soil in a geothermal area.</title>
        <authorList>
            <person name="Rachmania M.K."/>
            <person name="Ningsih F."/>
            <person name="Sakai Y."/>
            <person name="Yabe S."/>
            <person name="Yokota A."/>
            <person name="Sjamsuridzal W."/>
        </authorList>
    </citation>
    <scope>NUCLEOTIDE SEQUENCE [LARGE SCALE GENOMIC DNA]</scope>
    <source>
        <strain evidence="10 11">S3.2.2.5</strain>
    </source>
</reference>
<protein>
    <recommendedName>
        <fullName evidence="6">ATP:glycerol 3-phosphotransferase</fullName>
    </recommendedName>
</protein>
<dbReference type="RefSeq" id="WP_338247830.1">
    <property type="nucleotide sequence ID" value="NZ_BSRI01000001.1"/>
</dbReference>
<dbReference type="InterPro" id="IPR018484">
    <property type="entry name" value="FGGY_N"/>
</dbReference>
<feature type="domain" description="Carbohydrate kinase FGGY C-terminal" evidence="9">
    <location>
        <begin position="262"/>
        <end position="449"/>
    </location>
</feature>
<gene>
    <name evidence="10" type="ORF">KDH_09710</name>
</gene>
<comment type="similarity">
    <text evidence="1 7">Belongs to the FGGY kinase family.</text>
</comment>
<dbReference type="PIRSF" id="PIRSF000538">
    <property type="entry name" value="GlpK"/>
    <property type="match status" value="1"/>
</dbReference>
<evidence type="ECO:0000256" key="6">
    <source>
        <dbReference type="ARBA" id="ARBA00043149"/>
    </source>
</evidence>
<dbReference type="NCBIfam" id="NF000756">
    <property type="entry name" value="PRK00047.1"/>
    <property type="match status" value="1"/>
</dbReference>
<keyword evidence="3" id="KW-0547">Nucleotide-binding</keyword>
<name>A0ABQ6FNX5_9CHLR</name>
<dbReference type="InterPro" id="IPR000577">
    <property type="entry name" value="Carb_kinase_FGGY"/>
</dbReference>
<dbReference type="PROSITE" id="PS00445">
    <property type="entry name" value="FGGY_KINASES_2"/>
    <property type="match status" value="1"/>
</dbReference>
<keyword evidence="5" id="KW-0067">ATP-binding</keyword>
<evidence type="ECO:0000256" key="3">
    <source>
        <dbReference type="ARBA" id="ARBA00022741"/>
    </source>
</evidence>
<dbReference type="InterPro" id="IPR043129">
    <property type="entry name" value="ATPase_NBD"/>
</dbReference>
<proteinExistence type="inferred from homology"/>